<reference evidence="1 2" key="1">
    <citation type="submission" date="2020-08" db="EMBL/GenBank/DDBJ databases">
        <title>Genomic Encyclopedia of Type Strains, Phase III (KMG-III): the genomes of soil and plant-associated and newly described type strains.</title>
        <authorList>
            <person name="Whitman W."/>
        </authorList>
    </citation>
    <scope>NUCLEOTIDE SEQUENCE [LARGE SCALE GENOMIC DNA]</scope>
    <source>
        <strain evidence="1 2">CECT 3271</strain>
    </source>
</reference>
<protein>
    <submittedName>
        <fullName evidence="1">Uncharacterized protein</fullName>
    </submittedName>
</protein>
<dbReference type="EMBL" id="JACJIE010000013">
    <property type="protein sequence ID" value="MBA8946352.1"/>
    <property type="molecule type" value="Genomic_DNA"/>
</dbReference>
<dbReference type="Proteomes" id="UP000530412">
    <property type="component" value="Unassembled WGS sequence"/>
</dbReference>
<sequence>MMVFRLFRDGMAMTGSAGATIRFPIQTAP</sequence>
<evidence type="ECO:0000313" key="1">
    <source>
        <dbReference type="EMBL" id="MBA8946352.1"/>
    </source>
</evidence>
<dbReference type="AlphaFoldDB" id="A0AA40VHQ5"/>
<accession>A0AA40VHQ5</accession>
<evidence type="ECO:0000313" key="2">
    <source>
        <dbReference type="Proteomes" id="UP000530412"/>
    </source>
</evidence>
<comment type="caution">
    <text evidence="1">The sequence shown here is derived from an EMBL/GenBank/DDBJ whole genome shotgun (WGS) entry which is preliminary data.</text>
</comment>
<name>A0AA40VHQ5_9ACTN</name>
<gene>
    <name evidence="1" type="ORF">FHS33_004805</name>
</gene>
<organism evidence="1 2">
    <name type="scientific">Streptomyces calvus</name>
    <dbReference type="NCBI Taxonomy" id="67282"/>
    <lineage>
        <taxon>Bacteria</taxon>
        <taxon>Bacillati</taxon>
        <taxon>Actinomycetota</taxon>
        <taxon>Actinomycetes</taxon>
        <taxon>Kitasatosporales</taxon>
        <taxon>Streptomycetaceae</taxon>
        <taxon>Streptomyces</taxon>
    </lineage>
</organism>
<proteinExistence type="predicted"/>